<accession>A0A5C5XLJ0</accession>
<dbReference type="Pfam" id="PF00884">
    <property type="entry name" value="Sulfatase"/>
    <property type="match status" value="1"/>
</dbReference>
<dbReference type="Proteomes" id="UP000316095">
    <property type="component" value="Unassembled WGS sequence"/>
</dbReference>
<keyword evidence="2 4" id="KW-0378">Hydrolase</keyword>
<dbReference type="AlphaFoldDB" id="A0A5C5XLJ0"/>
<sequence length="556" mass="63766">MFFSCDQSIKKRSNSFCFIFLILTSLACSRIQVLQASENERPNILWITCEDMSPRLACYGDETVSTPRLNQLASESVRYTHCFGTYGVCAPNRHTLIMGMYPTSTGAMAMRTWKRTSALHLITDPELRALPVYEATPPAEAKCFTEYLRAAGYYCTNNSKTDYQFRPPITAWDESNAKAHWRNRPEETTPFFSVFNFTITHESKTFKQSSPSVVNPEDVTLPPYYPDTPIVRRDLARQYDNIITLDGQVGKVLDQLKQDGLDQNTIVFFFSDHGDGLPRAKRWVYDSGIHVPFLVRFPDGQLAGTTCDDLVSFVDFAPTTLSLTQLPIPEYMEGIPFLGNEANKKRDYIFAFRDRMDPSPERIRAVRDHRYKYVRNYRTDLPYIGFLPYRDQAGIMQEIHRLKDAGKLGPDQWQFTMQSKPAEEFYDTQTDPYEIHNLAEESQYSELIQKFRKVHEQFVEVHGDLGDRPETQLIKDLWPPDGKQPTTAEPVISRDDGKMQIDCSTQGASIAYRKKGEKNWQLYSGPVEFSGNKPIESQAIRLGWKPSGTVVWSPNQ</sequence>
<dbReference type="PANTHER" id="PTHR42693">
    <property type="entry name" value="ARYLSULFATASE FAMILY MEMBER"/>
    <property type="match status" value="1"/>
</dbReference>
<gene>
    <name evidence="4" type="ORF">Pan54_48180</name>
</gene>
<proteinExistence type="inferred from homology"/>
<dbReference type="InterPro" id="IPR050738">
    <property type="entry name" value="Sulfatase"/>
</dbReference>
<dbReference type="CDD" id="cd16027">
    <property type="entry name" value="SGSH"/>
    <property type="match status" value="1"/>
</dbReference>
<comment type="similarity">
    <text evidence="1">Belongs to the sulfatase family.</text>
</comment>
<comment type="caution">
    <text evidence="4">The sequence shown here is derived from an EMBL/GenBank/DDBJ whole genome shotgun (WGS) entry which is preliminary data.</text>
</comment>
<dbReference type="GO" id="GO:0004065">
    <property type="term" value="F:arylsulfatase activity"/>
    <property type="evidence" value="ECO:0007669"/>
    <property type="project" value="UniProtKB-EC"/>
</dbReference>
<evidence type="ECO:0000313" key="5">
    <source>
        <dbReference type="Proteomes" id="UP000316095"/>
    </source>
</evidence>
<dbReference type="SUPFAM" id="SSF53649">
    <property type="entry name" value="Alkaline phosphatase-like"/>
    <property type="match status" value="1"/>
</dbReference>
<dbReference type="OrthoDB" id="9763613at2"/>
<dbReference type="InterPro" id="IPR017850">
    <property type="entry name" value="Alkaline_phosphatase_core_sf"/>
</dbReference>
<keyword evidence="5" id="KW-1185">Reference proteome</keyword>
<dbReference type="EMBL" id="SJPG01000001">
    <property type="protein sequence ID" value="TWT64057.1"/>
    <property type="molecule type" value="Genomic_DNA"/>
</dbReference>
<dbReference type="RefSeq" id="WP_146505799.1">
    <property type="nucleotide sequence ID" value="NZ_SJPG01000001.1"/>
</dbReference>
<organism evidence="4 5">
    <name type="scientific">Rubinisphaera italica</name>
    <dbReference type="NCBI Taxonomy" id="2527969"/>
    <lineage>
        <taxon>Bacteria</taxon>
        <taxon>Pseudomonadati</taxon>
        <taxon>Planctomycetota</taxon>
        <taxon>Planctomycetia</taxon>
        <taxon>Planctomycetales</taxon>
        <taxon>Planctomycetaceae</taxon>
        <taxon>Rubinisphaera</taxon>
    </lineage>
</organism>
<protein>
    <submittedName>
        <fullName evidence="4">Arylsulfatase</fullName>
        <ecNumber evidence="4">3.1.6.1</ecNumber>
    </submittedName>
</protein>
<dbReference type="InterPro" id="IPR000917">
    <property type="entry name" value="Sulfatase_N"/>
</dbReference>
<name>A0A5C5XLJ0_9PLAN</name>
<evidence type="ECO:0000259" key="3">
    <source>
        <dbReference type="Pfam" id="PF00884"/>
    </source>
</evidence>
<evidence type="ECO:0000256" key="1">
    <source>
        <dbReference type="ARBA" id="ARBA00008779"/>
    </source>
</evidence>
<dbReference type="PANTHER" id="PTHR42693:SF53">
    <property type="entry name" value="ENDO-4-O-SULFATASE"/>
    <property type="match status" value="1"/>
</dbReference>
<feature type="domain" description="Sulfatase N-terminal" evidence="3">
    <location>
        <begin position="42"/>
        <end position="325"/>
    </location>
</feature>
<dbReference type="Gene3D" id="3.40.720.10">
    <property type="entry name" value="Alkaline Phosphatase, subunit A"/>
    <property type="match status" value="1"/>
</dbReference>
<dbReference type="EC" id="3.1.6.1" evidence="4"/>
<reference evidence="4 5" key="1">
    <citation type="submission" date="2019-02" db="EMBL/GenBank/DDBJ databases">
        <title>Deep-cultivation of Planctomycetes and their phenomic and genomic characterization uncovers novel biology.</title>
        <authorList>
            <person name="Wiegand S."/>
            <person name="Jogler M."/>
            <person name="Boedeker C."/>
            <person name="Pinto D."/>
            <person name="Vollmers J."/>
            <person name="Rivas-Marin E."/>
            <person name="Kohn T."/>
            <person name="Peeters S.H."/>
            <person name="Heuer A."/>
            <person name="Rast P."/>
            <person name="Oberbeckmann S."/>
            <person name="Bunk B."/>
            <person name="Jeske O."/>
            <person name="Meyerdierks A."/>
            <person name="Storesund J.E."/>
            <person name="Kallscheuer N."/>
            <person name="Luecker S."/>
            <person name="Lage O.M."/>
            <person name="Pohl T."/>
            <person name="Merkel B.J."/>
            <person name="Hornburger P."/>
            <person name="Mueller R.-W."/>
            <person name="Bruemmer F."/>
            <person name="Labrenz M."/>
            <person name="Spormann A.M."/>
            <person name="Op Den Camp H."/>
            <person name="Overmann J."/>
            <person name="Amann R."/>
            <person name="Jetten M.S.M."/>
            <person name="Mascher T."/>
            <person name="Medema M.H."/>
            <person name="Devos D.P."/>
            <person name="Kaster A.-K."/>
            <person name="Ovreas L."/>
            <person name="Rohde M."/>
            <person name="Galperin M.Y."/>
            <person name="Jogler C."/>
        </authorList>
    </citation>
    <scope>NUCLEOTIDE SEQUENCE [LARGE SCALE GENOMIC DNA]</scope>
    <source>
        <strain evidence="4 5">Pan54</strain>
    </source>
</reference>
<evidence type="ECO:0000313" key="4">
    <source>
        <dbReference type="EMBL" id="TWT64057.1"/>
    </source>
</evidence>
<evidence type="ECO:0000256" key="2">
    <source>
        <dbReference type="ARBA" id="ARBA00022801"/>
    </source>
</evidence>